<accession>A0ABT3RKA5</accession>
<evidence type="ECO:0000313" key="2">
    <source>
        <dbReference type="EMBL" id="MCX2741990.1"/>
    </source>
</evidence>
<reference evidence="2 3" key="1">
    <citation type="submission" date="2022-11" db="EMBL/GenBank/DDBJ databases">
        <title>The characterization of three novel Bacteroidetes species and genomic analysis of their roles in tidal elemental geochemical cycles.</title>
        <authorList>
            <person name="Ma K.-J."/>
        </authorList>
    </citation>
    <scope>NUCLEOTIDE SEQUENCE [LARGE SCALE GENOMIC DNA]</scope>
    <source>
        <strain evidence="2 3">M82</strain>
    </source>
</reference>
<dbReference type="Proteomes" id="UP001207228">
    <property type="component" value="Unassembled WGS sequence"/>
</dbReference>
<gene>
    <name evidence="2" type="ORF">OO017_18675</name>
</gene>
<evidence type="ECO:0000313" key="3">
    <source>
        <dbReference type="Proteomes" id="UP001207228"/>
    </source>
</evidence>
<dbReference type="InterPro" id="IPR027417">
    <property type="entry name" value="P-loop_NTPase"/>
</dbReference>
<name>A0ABT3RKA5_9BACT</name>
<protein>
    <recommendedName>
        <fullName evidence="4">AAA domain-containing protein</fullName>
    </recommendedName>
</protein>
<evidence type="ECO:0000256" key="1">
    <source>
        <dbReference type="SAM" id="MobiDB-lite"/>
    </source>
</evidence>
<dbReference type="RefSeq" id="WP_266054222.1">
    <property type="nucleotide sequence ID" value="NZ_JAPFQO010000014.1"/>
</dbReference>
<proteinExistence type="predicted"/>
<keyword evidence="3" id="KW-1185">Reference proteome</keyword>
<sequence length="411" mass="45974">MINYTPVSAANTVSRPVSHGHANNTEDEFAMNMPRSPSHGKQEFSGGWPERIQANINIIEGNASKPIVRSPPIIKLNGKGIIGKRTINIIQGKFGSHKSRLAEMLLSLLLSDRYCDTDFCGFTKDEMILFLLAYVDTERNQSEQFPMAIQQIRKLAGHDPFQSHDRLIPYSLIGFERKDRLNALKAFVEAAMQVSSHHLFILLDVVTDCIGDFNNASESLELFDFLNMLINDHNITFLLIIHENPGTDKARGHTGTEASNKASTIMQIGFEKVNNKDSDLIAVKFLKLRSGKKPDPLYLYFDESRHCLARASQDMINSTMQERRKKADTGMIADCLGDLLAEPRKQKDLVDELSAKFEAHANTVKERLREIAEQRLPINDANGIACELAIEESAGKPTMYSLAPSLESWAA</sequence>
<comment type="caution">
    <text evidence="2">The sequence shown here is derived from an EMBL/GenBank/DDBJ whole genome shotgun (WGS) entry which is preliminary data.</text>
</comment>
<feature type="region of interest" description="Disordered" evidence="1">
    <location>
        <begin position="14"/>
        <end position="46"/>
    </location>
</feature>
<evidence type="ECO:0008006" key="4">
    <source>
        <dbReference type="Google" id="ProtNLM"/>
    </source>
</evidence>
<organism evidence="2 3">
    <name type="scientific">Pontibacter anaerobius</name>
    <dbReference type="NCBI Taxonomy" id="2993940"/>
    <lineage>
        <taxon>Bacteria</taxon>
        <taxon>Pseudomonadati</taxon>
        <taxon>Bacteroidota</taxon>
        <taxon>Cytophagia</taxon>
        <taxon>Cytophagales</taxon>
        <taxon>Hymenobacteraceae</taxon>
        <taxon>Pontibacter</taxon>
    </lineage>
</organism>
<dbReference type="SUPFAM" id="SSF52540">
    <property type="entry name" value="P-loop containing nucleoside triphosphate hydrolases"/>
    <property type="match status" value="1"/>
</dbReference>
<dbReference type="EMBL" id="JAPFQO010000014">
    <property type="protein sequence ID" value="MCX2741990.1"/>
    <property type="molecule type" value="Genomic_DNA"/>
</dbReference>